<dbReference type="Proteomes" id="UP000177515">
    <property type="component" value="Chromosome 1"/>
</dbReference>
<gene>
    <name evidence="1" type="ORF">BKK80_13870</name>
</gene>
<keyword evidence="2" id="KW-1185">Reference proteome</keyword>
<protein>
    <submittedName>
        <fullName evidence="1">Uncharacterized protein</fullName>
    </submittedName>
</protein>
<proteinExistence type="predicted"/>
<evidence type="ECO:0000313" key="1">
    <source>
        <dbReference type="EMBL" id="AOZ08160.1"/>
    </source>
</evidence>
<organism evidence="1 2">
    <name type="scientific">Cupriavidus malaysiensis</name>
    <dbReference type="NCBI Taxonomy" id="367825"/>
    <lineage>
        <taxon>Bacteria</taxon>
        <taxon>Pseudomonadati</taxon>
        <taxon>Pseudomonadota</taxon>
        <taxon>Betaproteobacteria</taxon>
        <taxon>Burkholderiales</taxon>
        <taxon>Burkholderiaceae</taxon>
        <taxon>Cupriavidus</taxon>
    </lineage>
</organism>
<reference evidence="1 2" key="1">
    <citation type="submission" date="2016-10" db="EMBL/GenBank/DDBJ databases">
        <title>Complete genome sequences of three Cupriavidus strains isolated from various Malaysian environments.</title>
        <authorList>
            <person name="Abdullah A.A.-A."/>
            <person name="Shafie N.A.H."/>
            <person name="Lau N.S."/>
        </authorList>
    </citation>
    <scope>NUCLEOTIDE SEQUENCE [LARGE SCALE GENOMIC DNA]</scope>
    <source>
        <strain evidence="1 2">USMAA1020</strain>
    </source>
</reference>
<evidence type="ECO:0000313" key="2">
    <source>
        <dbReference type="Proteomes" id="UP000177515"/>
    </source>
</evidence>
<accession>A0ABM6F917</accession>
<sequence length="84" mass="8964">MRPVVRFVCSAPASSNHLIAVCTARSLAQTRLAIVAMAGQHTPWSLALSASEISTAFWAIDIPSRGQHWDMMIVLMGGIPSSEG</sequence>
<dbReference type="EMBL" id="CP017754">
    <property type="protein sequence ID" value="AOZ08160.1"/>
    <property type="molecule type" value="Genomic_DNA"/>
</dbReference>
<name>A0ABM6F917_9BURK</name>